<accession>A0A3G5A3S7</accession>
<protein>
    <recommendedName>
        <fullName evidence="1">mRNA capping enzyme adenylation domain-containing protein</fullName>
    </recommendedName>
</protein>
<dbReference type="GO" id="GO:0004484">
    <property type="term" value="F:mRNA guanylyltransferase activity"/>
    <property type="evidence" value="ECO:0007669"/>
    <property type="project" value="InterPro"/>
</dbReference>
<proteinExistence type="predicted"/>
<dbReference type="Gene3D" id="3.30.470.30">
    <property type="entry name" value="DNA ligase/mRNA capping enzyme"/>
    <property type="match status" value="1"/>
</dbReference>
<organism evidence="2">
    <name type="scientific">Gaeavirus sp</name>
    <dbReference type="NCBI Taxonomy" id="2487767"/>
    <lineage>
        <taxon>Viruses</taxon>
        <taxon>Varidnaviria</taxon>
        <taxon>Bamfordvirae</taxon>
        <taxon>Nucleocytoviricota</taxon>
        <taxon>Megaviricetes</taxon>
        <taxon>Imitervirales</taxon>
        <taxon>Mimiviridae</taxon>
        <taxon>Klosneuvirinae</taxon>
    </lineage>
</organism>
<dbReference type="GO" id="GO:0005524">
    <property type="term" value="F:ATP binding"/>
    <property type="evidence" value="ECO:0007669"/>
    <property type="project" value="InterPro"/>
</dbReference>
<gene>
    <name evidence="2" type="ORF">Gaeavirus10_5</name>
</gene>
<name>A0A3G5A3S7_9VIRU</name>
<feature type="domain" description="mRNA capping enzyme adenylation" evidence="1">
    <location>
        <begin position="144"/>
        <end position="284"/>
    </location>
</feature>
<dbReference type="EMBL" id="MK072208">
    <property type="protein sequence ID" value="AYV80109.1"/>
    <property type="molecule type" value="Genomic_DNA"/>
</dbReference>
<dbReference type="GO" id="GO:0006370">
    <property type="term" value="P:7-methylguanosine mRNA capping"/>
    <property type="evidence" value="ECO:0007669"/>
    <property type="project" value="InterPro"/>
</dbReference>
<evidence type="ECO:0000259" key="1">
    <source>
        <dbReference type="Pfam" id="PF01331"/>
    </source>
</evidence>
<dbReference type="InterPro" id="IPR001339">
    <property type="entry name" value="mRNA_cap_enzyme_adenylation"/>
</dbReference>
<evidence type="ECO:0000313" key="2">
    <source>
        <dbReference type="EMBL" id="AYV80109.1"/>
    </source>
</evidence>
<sequence>MNKPYFKPRQAYNHVSDTEMIDNNTTMNKPYFKPRPAYNNYHHAPDTEIMNDSNTTMNKPYFKPRPAFNNHHHNHHHAPDTEIMDDSVMNKPYFKPRPHHNNTSDTEIIDDNINLTTKSIVLDYLYNKIEINDHKYTIIKSIGDIYELQNKKYYVSGNTCGINAFIIFTKKDDSFYSYLVDRRSISYNRNSLKRESVRFTEIKINVDQKLYEGTIFDGIIIDTGETKFISKGDTKSPNIQFMITDVFNLCGKSLISQNYKKKMYIVKNFIDEYVTDQTTSNIDLHISKPYELNDIPTLFQEYIKPNQKKFNIKGLTFYPEFSQSKLIYIFDKQDEKLKLELFSGIIPETFTDSDDNLHLLETSDITKVFKFELMNPECHDNIILNFEMTKISSDVYKLYSIFHHKDKFPEQYIKKSIGIAYIPTYELSLECKMKFTNIKSIIMSCIYNVNKSKWIPIKEADIQKIDIINNEKRLKISQEEVIDQDMLQDDS</sequence>
<dbReference type="Pfam" id="PF01331">
    <property type="entry name" value="mRNA_cap_enzyme"/>
    <property type="match status" value="1"/>
</dbReference>
<reference evidence="2" key="1">
    <citation type="submission" date="2018-10" db="EMBL/GenBank/DDBJ databases">
        <title>Hidden diversity of soil giant viruses.</title>
        <authorList>
            <person name="Schulz F."/>
            <person name="Alteio L."/>
            <person name="Goudeau D."/>
            <person name="Ryan E.M."/>
            <person name="Malmstrom R.R."/>
            <person name="Blanchard J."/>
            <person name="Woyke T."/>
        </authorList>
    </citation>
    <scope>NUCLEOTIDE SEQUENCE</scope>
    <source>
        <strain evidence="2">GAV1</strain>
    </source>
</reference>